<evidence type="ECO:0000313" key="3">
    <source>
        <dbReference type="Proteomes" id="UP000824239"/>
    </source>
</evidence>
<reference evidence="2" key="1">
    <citation type="submission" date="2020-10" db="EMBL/GenBank/DDBJ databases">
        <authorList>
            <person name="Gilroy R."/>
        </authorList>
    </citation>
    <scope>NUCLEOTIDE SEQUENCE</scope>
    <source>
        <strain evidence="2">ChiBcec15-4380</strain>
    </source>
</reference>
<dbReference type="EMBL" id="DVHE01000058">
    <property type="protein sequence ID" value="HIR51153.1"/>
    <property type="molecule type" value="Genomic_DNA"/>
</dbReference>
<sequence>MDGILAAFFSGSAASALISGIFALVQARLRRGKQHSDTEQALVDGMKFILLDVIAQRAMGYIQTGEVELRDKQLLRRMHQVYHTGLGGNGDLDALMEQVDKLPVRLEPWVGGERGET</sequence>
<evidence type="ECO:0000256" key="1">
    <source>
        <dbReference type="SAM" id="Phobius"/>
    </source>
</evidence>
<keyword evidence="1" id="KW-1133">Transmembrane helix</keyword>
<name>A0A9D1DIA3_9FIRM</name>
<dbReference type="Proteomes" id="UP000824239">
    <property type="component" value="Unassembled WGS sequence"/>
</dbReference>
<protein>
    <submittedName>
        <fullName evidence="2">Uncharacterized protein</fullName>
    </submittedName>
</protein>
<accession>A0A9D1DIA3</accession>
<evidence type="ECO:0000313" key="2">
    <source>
        <dbReference type="EMBL" id="HIR51153.1"/>
    </source>
</evidence>
<gene>
    <name evidence="2" type="ORF">IAA53_07690</name>
</gene>
<keyword evidence="1" id="KW-0812">Transmembrane</keyword>
<proteinExistence type="predicted"/>
<feature type="transmembrane region" description="Helical" evidence="1">
    <location>
        <begin position="6"/>
        <end position="25"/>
    </location>
</feature>
<comment type="caution">
    <text evidence="2">The sequence shown here is derived from an EMBL/GenBank/DDBJ whole genome shotgun (WGS) entry which is preliminary data.</text>
</comment>
<dbReference type="AlphaFoldDB" id="A0A9D1DIA3"/>
<keyword evidence="1" id="KW-0472">Membrane</keyword>
<reference evidence="2" key="2">
    <citation type="journal article" date="2021" name="PeerJ">
        <title>Extensive microbial diversity within the chicken gut microbiome revealed by metagenomics and culture.</title>
        <authorList>
            <person name="Gilroy R."/>
            <person name="Ravi A."/>
            <person name="Getino M."/>
            <person name="Pursley I."/>
            <person name="Horton D.L."/>
            <person name="Alikhan N.F."/>
            <person name="Baker D."/>
            <person name="Gharbi K."/>
            <person name="Hall N."/>
            <person name="Watson M."/>
            <person name="Adriaenssens E.M."/>
            <person name="Foster-Nyarko E."/>
            <person name="Jarju S."/>
            <person name="Secka A."/>
            <person name="Antonio M."/>
            <person name="Oren A."/>
            <person name="Chaudhuri R.R."/>
            <person name="La Ragione R."/>
            <person name="Hildebrand F."/>
            <person name="Pallen M.J."/>
        </authorList>
    </citation>
    <scope>NUCLEOTIDE SEQUENCE</scope>
    <source>
        <strain evidence="2">ChiBcec15-4380</strain>
    </source>
</reference>
<organism evidence="2 3">
    <name type="scientific">Candidatus Avoscillospira avicola</name>
    <dbReference type="NCBI Taxonomy" id="2840706"/>
    <lineage>
        <taxon>Bacteria</taxon>
        <taxon>Bacillati</taxon>
        <taxon>Bacillota</taxon>
        <taxon>Clostridia</taxon>
        <taxon>Eubacteriales</taxon>
        <taxon>Oscillospiraceae</taxon>
        <taxon>Oscillospiraceae incertae sedis</taxon>
        <taxon>Candidatus Avoscillospira</taxon>
    </lineage>
</organism>